<accession>A0A7J7MB57</accession>
<dbReference type="EMBL" id="JACGCM010001659">
    <property type="protein sequence ID" value="KAF6151988.1"/>
    <property type="molecule type" value="Genomic_DNA"/>
</dbReference>
<sequence>MYAQLYIYNPGVALDTRHKRNPRLNRNVLQTIENAIQQINPFCELYQRAFEVLEATSGRDENFNVPVYLHYDNSTDHHRYNMPTTDEITVILPGDGMEISNVRDIVVYCKQEQGLIQISECHPAYLPLHYVLFFLTGQLGWTTGLKHWDVTRNVLTSGKLSMKQYFCYRLFKRTSEYSPILCGGRLFQQFIVDAWAATEQNRLTYARLNQDEFSSDLYCGLTNIVTEGLNADQIGQRSVLPSSHIGSLRNMYEIYQDSLTITRYNKHQDIFLTMTANPNWPKITKALLPNQTV</sequence>
<dbReference type="Proteomes" id="UP000541444">
    <property type="component" value="Unassembled WGS sequence"/>
</dbReference>
<dbReference type="PANTHER" id="PTHR45786:SF74">
    <property type="entry name" value="ATP-DEPENDENT DNA HELICASE"/>
    <property type="match status" value="1"/>
</dbReference>
<proteinExistence type="predicted"/>
<protein>
    <recommendedName>
        <fullName evidence="1">Helitron helicase-like domain-containing protein</fullName>
    </recommendedName>
</protein>
<reference evidence="2 3" key="1">
    <citation type="journal article" date="2020" name="IScience">
        <title>Genome Sequencing of the Endangered Kingdonia uniflora (Circaeasteraceae, Ranunculales) Reveals Potential Mechanisms of Evolutionary Specialization.</title>
        <authorList>
            <person name="Sun Y."/>
            <person name="Deng T."/>
            <person name="Zhang A."/>
            <person name="Moore M.J."/>
            <person name="Landis J.B."/>
            <person name="Lin N."/>
            <person name="Zhang H."/>
            <person name="Zhang X."/>
            <person name="Huang J."/>
            <person name="Zhang X."/>
            <person name="Sun H."/>
            <person name="Wang H."/>
        </authorList>
    </citation>
    <scope>NUCLEOTIDE SEQUENCE [LARGE SCALE GENOMIC DNA]</scope>
    <source>
        <strain evidence="2">TB1705</strain>
        <tissue evidence="2">Leaf</tissue>
    </source>
</reference>
<dbReference type="PANTHER" id="PTHR45786">
    <property type="entry name" value="DNA BINDING PROTEIN-LIKE"/>
    <property type="match status" value="1"/>
</dbReference>
<organism evidence="2 3">
    <name type="scientific">Kingdonia uniflora</name>
    <dbReference type="NCBI Taxonomy" id="39325"/>
    <lineage>
        <taxon>Eukaryota</taxon>
        <taxon>Viridiplantae</taxon>
        <taxon>Streptophyta</taxon>
        <taxon>Embryophyta</taxon>
        <taxon>Tracheophyta</taxon>
        <taxon>Spermatophyta</taxon>
        <taxon>Magnoliopsida</taxon>
        <taxon>Ranunculales</taxon>
        <taxon>Circaeasteraceae</taxon>
        <taxon>Kingdonia</taxon>
    </lineage>
</organism>
<evidence type="ECO:0000259" key="1">
    <source>
        <dbReference type="Pfam" id="PF14214"/>
    </source>
</evidence>
<gene>
    <name evidence="2" type="ORF">GIB67_010562</name>
</gene>
<evidence type="ECO:0000313" key="2">
    <source>
        <dbReference type="EMBL" id="KAF6151988.1"/>
    </source>
</evidence>
<dbReference type="AlphaFoldDB" id="A0A7J7MB57"/>
<dbReference type="Pfam" id="PF14214">
    <property type="entry name" value="Helitron_like_N"/>
    <property type="match status" value="1"/>
</dbReference>
<evidence type="ECO:0000313" key="3">
    <source>
        <dbReference type="Proteomes" id="UP000541444"/>
    </source>
</evidence>
<name>A0A7J7MB57_9MAGN</name>
<dbReference type="InterPro" id="IPR025476">
    <property type="entry name" value="Helitron_helicase-like"/>
</dbReference>
<keyword evidence="3" id="KW-1185">Reference proteome</keyword>
<comment type="caution">
    <text evidence="2">The sequence shown here is derived from an EMBL/GenBank/DDBJ whole genome shotgun (WGS) entry which is preliminary data.</text>
</comment>
<dbReference type="OrthoDB" id="1930928at2759"/>
<feature type="domain" description="Helitron helicase-like" evidence="1">
    <location>
        <begin position="165"/>
        <end position="291"/>
    </location>
</feature>